<proteinExistence type="predicted"/>
<protein>
    <submittedName>
        <fullName evidence="1">Uncharacterized protein</fullName>
    </submittedName>
</protein>
<dbReference type="SUPFAM" id="SSF53756">
    <property type="entry name" value="UDP-Glycosyltransferase/glycogen phosphorylase"/>
    <property type="match status" value="1"/>
</dbReference>
<accession>A0A1N6JAC6</accession>
<evidence type="ECO:0000313" key="2">
    <source>
        <dbReference type="Proteomes" id="UP000185151"/>
    </source>
</evidence>
<dbReference type="RefSeq" id="WP_074296305.1">
    <property type="nucleotide sequence ID" value="NZ_FSRU01000001.1"/>
</dbReference>
<dbReference type="Gene3D" id="3.40.50.2000">
    <property type="entry name" value="Glycogen Phosphorylase B"/>
    <property type="match status" value="1"/>
</dbReference>
<dbReference type="AlphaFoldDB" id="A0A1N6JAC6"/>
<dbReference type="OrthoDB" id="9814129at2"/>
<dbReference type="SMART" id="SM00028">
    <property type="entry name" value="TPR"/>
    <property type="match status" value="2"/>
</dbReference>
<dbReference type="InterPro" id="IPR019734">
    <property type="entry name" value="TPR_rpt"/>
</dbReference>
<gene>
    <name evidence="1" type="ORF">SAMN05444165_2946</name>
</gene>
<reference evidence="1 2" key="1">
    <citation type="submission" date="2016-11" db="EMBL/GenBank/DDBJ databases">
        <authorList>
            <person name="Jaros S."/>
            <person name="Januszkiewicz K."/>
            <person name="Wedrychowicz H."/>
        </authorList>
    </citation>
    <scope>NUCLEOTIDE SEQUENCE [LARGE SCALE GENOMIC DNA]</scope>
    <source>
        <strain evidence="1 2">GAS95</strain>
    </source>
</reference>
<evidence type="ECO:0000313" key="1">
    <source>
        <dbReference type="EMBL" id="SIO41151.1"/>
    </source>
</evidence>
<dbReference type="SUPFAM" id="SSF48452">
    <property type="entry name" value="TPR-like"/>
    <property type="match status" value="1"/>
</dbReference>
<dbReference type="InterPro" id="IPR011990">
    <property type="entry name" value="TPR-like_helical_dom_sf"/>
</dbReference>
<dbReference type="Proteomes" id="UP000185151">
    <property type="component" value="Unassembled WGS sequence"/>
</dbReference>
<name>A0A1N6JAC6_9BURK</name>
<dbReference type="EMBL" id="FSRU01000001">
    <property type="protein sequence ID" value="SIO41151.1"/>
    <property type="molecule type" value="Genomic_DNA"/>
</dbReference>
<organism evidence="1 2">
    <name type="scientific">Paraburkholderia phenazinium</name>
    <dbReference type="NCBI Taxonomy" id="60549"/>
    <lineage>
        <taxon>Bacteria</taxon>
        <taxon>Pseudomonadati</taxon>
        <taxon>Pseudomonadota</taxon>
        <taxon>Betaproteobacteria</taxon>
        <taxon>Burkholderiales</taxon>
        <taxon>Burkholderiaceae</taxon>
        <taxon>Paraburkholderia</taxon>
    </lineage>
</organism>
<keyword evidence="2" id="KW-1185">Reference proteome</keyword>
<sequence>MPSIATLQDQLDRVAALAKTDRTRELDEFITQLRTHFSDHAESLKSLAFLLNQNDRFGDAVSVAKQGLALDPLHPLLHHNAARALGMLGNVAESLVYSREAVRLLPDNPYMHFHLAGTLLGLGKLDEGWQHYRWFYDLPGMDRQLVRLNFPQWRGESLTGRTFLLVGEQGRGDEIQFIRFAEWLHRQGAIVDVLVSQPIAGIAASIAGVRAVFTTVPPGAYDYWSHMLKMPEHMKLNQSMLPIATRYIAASSDKLAYWRAHVDALPTRPAHAKTRRMGVVWAGGPHHVLDRFRSIHLDALKPLFALPGTSWYSVQKGDRECESEALADEFDLHTLGPAIQDFTDTLAILETLDLLITVDTSVAHLAGAAGRPVWVLLPTCADWRWMVDRTDTPWYPSMRLFRQRELGQWDEVIEEVRNALREWQAAR</sequence>
<dbReference type="Gene3D" id="1.25.40.10">
    <property type="entry name" value="Tetratricopeptide repeat domain"/>
    <property type="match status" value="1"/>
</dbReference>